<evidence type="ECO:0000313" key="4">
    <source>
        <dbReference type="Proteomes" id="UP000286317"/>
    </source>
</evidence>
<dbReference type="PANTHER" id="PTHR38110:SF1">
    <property type="entry name" value="THIOESTERASE DOMAIN-CONTAINING PROTEIN"/>
    <property type="match status" value="1"/>
</dbReference>
<dbReference type="InterPro" id="IPR049450">
    <property type="entry name" value="ACOT8-like_C"/>
</dbReference>
<comment type="caution">
    <text evidence="3">The sequence shown here is derived from an EMBL/GenBank/DDBJ whole genome shotgun (WGS) entry which is preliminary data.</text>
</comment>
<proteinExistence type="predicted"/>
<dbReference type="InterPro" id="IPR052389">
    <property type="entry name" value="Sec_Metab_Biosynth-Assoc"/>
</dbReference>
<dbReference type="RefSeq" id="WP_039067443.1">
    <property type="nucleotide sequence ID" value="NZ_CP068712.1"/>
</dbReference>
<protein>
    <submittedName>
        <fullName evidence="3">Thioesterase family protein</fullName>
    </submittedName>
</protein>
<gene>
    <name evidence="3" type="ORF">BU112_01685</name>
</gene>
<dbReference type="OrthoDB" id="4370297at2"/>
<dbReference type="EMBL" id="QXUF01000007">
    <property type="protein sequence ID" value="RIN02692.1"/>
    <property type="molecule type" value="Genomic_DNA"/>
</dbReference>
<evidence type="ECO:0000313" key="3">
    <source>
        <dbReference type="EMBL" id="RIN02692.1"/>
    </source>
</evidence>
<dbReference type="InterPro" id="IPR029069">
    <property type="entry name" value="HotDog_dom_sf"/>
</dbReference>
<dbReference type="PANTHER" id="PTHR38110">
    <property type="entry name" value="CHROMOSOME 23, WHOLE GENOME SHOTGUN SEQUENCE"/>
    <property type="match status" value="1"/>
</dbReference>
<evidence type="ECO:0000259" key="1">
    <source>
        <dbReference type="Pfam" id="PF13622"/>
    </source>
</evidence>
<keyword evidence="4" id="KW-1185">Reference proteome</keyword>
<dbReference type="GeneID" id="79051416"/>
<evidence type="ECO:0000259" key="2">
    <source>
        <dbReference type="Pfam" id="PF20789"/>
    </source>
</evidence>
<name>A0A418III6_9STAP</name>
<accession>A0A418III6</accession>
<dbReference type="Pfam" id="PF20789">
    <property type="entry name" value="4HBT_3C"/>
    <property type="match status" value="1"/>
</dbReference>
<organism evidence="3 4">
    <name type="scientific">Staphylococcus shinii</name>
    <dbReference type="NCBI Taxonomy" id="2912228"/>
    <lineage>
        <taxon>Bacteria</taxon>
        <taxon>Bacillati</taxon>
        <taxon>Bacillota</taxon>
        <taxon>Bacilli</taxon>
        <taxon>Bacillales</taxon>
        <taxon>Staphylococcaceae</taxon>
        <taxon>Staphylococcus</taxon>
    </lineage>
</organism>
<feature type="domain" description="Acyl-CoA thioesterase-like N-terminal HotDog" evidence="1">
    <location>
        <begin position="33"/>
        <end position="110"/>
    </location>
</feature>
<dbReference type="Pfam" id="PF13622">
    <property type="entry name" value="4HBT_3"/>
    <property type="match status" value="1"/>
</dbReference>
<dbReference type="InterPro" id="IPR049449">
    <property type="entry name" value="TesB_ACOT8-like_N"/>
</dbReference>
<dbReference type="SUPFAM" id="SSF54637">
    <property type="entry name" value="Thioesterase/thiol ester dehydrase-isomerase"/>
    <property type="match status" value="2"/>
</dbReference>
<sequence length="272" mass="30586">MQSNQPQHPFDLATQLTQQQSGVYSGHTSNDYANMVGPFGGVIASTLLRAVLEHDEILGEPISLTINYAAPIQEEKFNIIAYPSRTNRSTQHWYIELKQNDKTAITGTAITAKRRDTWSSTELAFPDVPLANEVTLTSLENAPPWAQNYDIRTIKGVPLAMDPTEQPDSVTLQWIKDKPNRDLDFLSLASMCDAFFPRIYVRRKSFVPIGTVSLTIYFHADSKSLENNGSQSVLGHTRALKFFNGYFDQTGEIWSHDGNLLATTSQFVYYKE</sequence>
<dbReference type="Gene3D" id="2.40.160.210">
    <property type="entry name" value="Acyl-CoA thioesterase, double hotdog domain"/>
    <property type="match status" value="1"/>
</dbReference>
<reference evidence="3 4" key="1">
    <citation type="journal article" date="2016" name="Front. Microbiol.">
        <title>Comprehensive Phylogenetic Analysis of Bovine Non-aureus Staphylococci Species Based on Whole-Genome Sequencing.</title>
        <authorList>
            <person name="Naushad S."/>
            <person name="Barkema H.W."/>
            <person name="Luby C."/>
            <person name="Condas L.A."/>
            <person name="Nobrega D.B."/>
            <person name="Carson D.A."/>
            <person name="De Buck J."/>
        </authorList>
    </citation>
    <scope>NUCLEOTIDE SEQUENCE [LARGE SCALE GENOMIC DNA]</scope>
    <source>
        <strain evidence="3 4">SNUC 4554</strain>
    </source>
</reference>
<dbReference type="AlphaFoldDB" id="A0A418III6"/>
<feature type="domain" description="Acyl-CoA thioesterase-like C-terminal" evidence="2">
    <location>
        <begin position="138"/>
        <end position="269"/>
    </location>
</feature>
<dbReference type="InterPro" id="IPR042171">
    <property type="entry name" value="Acyl-CoA_hotdog"/>
</dbReference>
<dbReference type="Proteomes" id="UP000286317">
    <property type="component" value="Unassembled WGS sequence"/>
</dbReference>